<protein>
    <recommendedName>
        <fullName evidence="3">Glycosyl transferase family 2</fullName>
    </recommendedName>
</protein>
<proteinExistence type="predicted"/>
<reference evidence="2" key="1">
    <citation type="journal article" date="2019" name="Int. J. Syst. Evol. Microbiol.">
        <title>The Global Catalogue of Microorganisms (GCM) 10K type strain sequencing project: providing services to taxonomists for standard genome sequencing and annotation.</title>
        <authorList>
            <consortium name="The Broad Institute Genomics Platform"/>
            <consortium name="The Broad Institute Genome Sequencing Center for Infectious Disease"/>
            <person name="Wu L."/>
            <person name="Ma J."/>
        </authorList>
    </citation>
    <scope>NUCLEOTIDE SEQUENCE [LARGE SCALE GENOMIC DNA]</scope>
    <source>
        <strain evidence="2">KCTC 52416</strain>
    </source>
</reference>
<organism evidence="1 2">
    <name type="scientific">Parapedobacter deserti</name>
    <dbReference type="NCBI Taxonomy" id="1912957"/>
    <lineage>
        <taxon>Bacteria</taxon>
        <taxon>Pseudomonadati</taxon>
        <taxon>Bacteroidota</taxon>
        <taxon>Sphingobacteriia</taxon>
        <taxon>Sphingobacteriales</taxon>
        <taxon>Sphingobacteriaceae</taxon>
        <taxon>Parapedobacter</taxon>
    </lineage>
</organism>
<sequence length="246" mass="28477">MQPVRDRKYISFSLWGNNATYTIGAIRNAELTETIYPGWQAVIYHDNTVPNDVLNELRRHGVILKDMSGSAVYGLCWRFLAADNADCAYAIFRDTDSRISTREKSAVDQWIADGTTIHIMRDHPYHRIPFGTQDMGILGGMWGIKGGCYPMQSSIKRFINNKPDEYGIDQAFLQEVYRKFKHSQTIHDEFFEGKPFPKKRTGHQFIGERIDEYERPIGEDREALAHHIKLNRPSLIKRIGKKLFPR</sequence>
<comment type="caution">
    <text evidence="1">The sequence shown here is derived from an EMBL/GenBank/DDBJ whole genome shotgun (WGS) entry which is preliminary data.</text>
</comment>
<dbReference type="EMBL" id="JBHRTA010000038">
    <property type="protein sequence ID" value="MFC3198578.1"/>
    <property type="molecule type" value="Genomic_DNA"/>
</dbReference>
<evidence type="ECO:0008006" key="3">
    <source>
        <dbReference type="Google" id="ProtNLM"/>
    </source>
</evidence>
<name>A0ABV7JQI6_9SPHI</name>
<evidence type="ECO:0000313" key="2">
    <source>
        <dbReference type="Proteomes" id="UP001595526"/>
    </source>
</evidence>
<dbReference type="Proteomes" id="UP001595526">
    <property type="component" value="Unassembled WGS sequence"/>
</dbReference>
<dbReference type="RefSeq" id="WP_379023369.1">
    <property type="nucleotide sequence ID" value="NZ_JBHRTA010000038.1"/>
</dbReference>
<keyword evidence="2" id="KW-1185">Reference proteome</keyword>
<evidence type="ECO:0000313" key="1">
    <source>
        <dbReference type="EMBL" id="MFC3198578.1"/>
    </source>
</evidence>
<gene>
    <name evidence="1" type="ORF">ACFOET_13215</name>
</gene>
<accession>A0ABV7JQI6</accession>